<organism evidence="12 13">
    <name type="scientific">Estrella lausannensis</name>
    <dbReference type="NCBI Taxonomy" id="483423"/>
    <lineage>
        <taxon>Bacteria</taxon>
        <taxon>Pseudomonadati</taxon>
        <taxon>Chlamydiota</taxon>
        <taxon>Chlamydiia</taxon>
        <taxon>Parachlamydiales</taxon>
        <taxon>Candidatus Criblamydiaceae</taxon>
        <taxon>Estrella</taxon>
    </lineage>
</organism>
<keyword evidence="13" id="KW-1185">Reference proteome</keyword>
<feature type="domain" description="Fe2OG dioxygenase" evidence="11">
    <location>
        <begin position="170"/>
        <end position="270"/>
    </location>
</feature>
<sequence>MALMLTLWNFPSETSESPAFDATIPVVDMNDYFKEETRDRFISKVAEALHTVGFFAVVNPGIAVEDLERGYAASMDFFLHPLEQKLECYKASINGQRGYVPSETAQGNSVKDCKEFYHIGRKSNIWPTWMNFQEPMENLIKALDIHSEILQIAFAKALGENERFLIDMTETGECLIRALHYPPNPNPSVPWAAQHTDIDLFTILPMATEEGLQVFHEGQWIDVRVPKDAFIVNGGDKLQNLSNGYFKSSLHRVVAKPGLERFSIVYFVHPRDNDPMDPLPQAVSMTGGVKRYPEATSLELLACRLRELGLASPALLQFEKESGIMERIQALVDSGDAADPVKLTYEVWQKSQNTEEAN</sequence>
<evidence type="ECO:0000259" key="11">
    <source>
        <dbReference type="PROSITE" id="PS51471"/>
    </source>
</evidence>
<comment type="catalytic activity">
    <reaction evidence="9">
        <text>L-arginine + 2-oxoglutarate + O2 = guanidine + L-glutamate 5-semialdehyde + succinate + CO2</text>
        <dbReference type="Rhea" id="RHEA:31535"/>
        <dbReference type="ChEBI" id="CHEBI:15379"/>
        <dbReference type="ChEBI" id="CHEBI:16526"/>
        <dbReference type="ChEBI" id="CHEBI:16810"/>
        <dbReference type="ChEBI" id="CHEBI:30031"/>
        <dbReference type="ChEBI" id="CHEBI:30087"/>
        <dbReference type="ChEBI" id="CHEBI:32682"/>
        <dbReference type="ChEBI" id="CHEBI:58066"/>
        <dbReference type="EC" id="1.14.20.7"/>
    </reaction>
</comment>
<dbReference type="InterPro" id="IPR026992">
    <property type="entry name" value="DIOX_N"/>
</dbReference>
<keyword evidence="10" id="KW-0560">Oxidoreductase</keyword>
<dbReference type="InterPro" id="IPR005123">
    <property type="entry name" value="Oxoglu/Fe-dep_dioxygenase_dom"/>
</dbReference>
<reference evidence="13" key="1">
    <citation type="submission" date="2015-06" db="EMBL/GenBank/DDBJ databases">
        <authorList>
            <person name="Bertelli C."/>
        </authorList>
    </citation>
    <scope>NUCLEOTIDE SEQUENCE [LARGE SCALE GENOMIC DNA]</scope>
    <source>
        <strain evidence="13">CRIB-30</strain>
    </source>
</reference>
<dbReference type="EMBL" id="CWGJ01000025">
    <property type="protein sequence ID" value="CRX39129.1"/>
    <property type="molecule type" value="Genomic_DNA"/>
</dbReference>
<keyword evidence="5" id="KW-0266">Ethylene biosynthesis</keyword>
<evidence type="ECO:0000256" key="3">
    <source>
        <dbReference type="ARBA" id="ARBA00012531"/>
    </source>
</evidence>
<name>A0A0H5DTG2_9BACT</name>
<dbReference type="GO" id="GO:0046872">
    <property type="term" value="F:metal ion binding"/>
    <property type="evidence" value="ECO:0007669"/>
    <property type="project" value="UniProtKB-KW"/>
</dbReference>
<dbReference type="InterPro" id="IPR044861">
    <property type="entry name" value="IPNS-like_FE2OG_OXY"/>
</dbReference>
<dbReference type="SUPFAM" id="SSF51197">
    <property type="entry name" value="Clavaminate synthase-like"/>
    <property type="match status" value="1"/>
</dbReference>
<dbReference type="EC" id="1.14.20.7" evidence="2"/>
<dbReference type="PANTHER" id="PTHR47990">
    <property type="entry name" value="2-OXOGLUTARATE (2OG) AND FE(II)-DEPENDENT OXYGENASE SUPERFAMILY PROTEIN-RELATED"/>
    <property type="match status" value="1"/>
</dbReference>
<evidence type="ECO:0000256" key="4">
    <source>
        <dbReference type="ARBA" id="ARBA00019045"/>
    </source>
</evidence>
<evidence type="ECO:0000256" key="6">
    <source>
        <dbReference type="ARBA" id="ARBA00031011"/>
    </source>
</evidence>
<dbReference type="PROSITE" id="PS51471">
    <property type="entry name" value="FE2OG_OXY"/>
    <property type="match status" value="1"/>
</dbReference>
<proteinExistence type="inferred from homology"/>
<evidence type="ECO:0000256" key="1">
    <source>
        <dbReference type="ARBA" id="ARBA00004767"/>
    </source>
</evidence>
<evidence type="ECO:0000256" key="5">
    <source>
        <dbReference type="ARBA" id="ARBA00022666"/>
    </source>
</evidence>
<evidence type="ECO:0000256" key="2">
    <source>
        <dbReference type="ARBA" id="ARBA00012293"/>
    </source>
</evidence>
<dbReference type="AlphaFoldDB" id="A0A0H5DTG2"/>
<dbReference type="InterPro" id="IPR050231">
    <property type="entry name" value="Iron_ascorbate_oxido_reductase"/>
</dbReference>
<accession>A0A0H5DTG2</accession>
<comment type="similarity">
    <text evidence="10">Belongs to the iron/ascorbate-dependent oxidoreductase family.</text>
</comment>
<dbReference type="RefSeq" id="WP_158227860.1">
    <property type="nucleotide sequence ID" value="NZ_CWGJ01000025.1"/>
</dbReference>
<dbReference type="Pfam" id="PF03171">
    <property type="entry name" value="2OG-FeII_Oxy"/>
    <property type="match status" value="1"/>
</dbReference>
<evidence type="ECO:0000256" key="8">
    <source>
        <dbReference type="ARBA" id="ARBA00047725"/>
    </source>
</evidence>
<dbReference type="EC" id="1.13.12.19" evidence="3"/>
<keyword evidence="10" id="KW-0479">Metal-binding</keyword>
<dbReference type="GO" id="GO:0009693">
    <property type="term" value="P:ethylene biosynthetic process"/>
    <property type="evidence" value="ECO:0007669"/>
    <property type="project" value="UniProtKB-KW"/>
</dbReference>
<dbReference type="GO" id="GO:0102276">
    <property type="term" value="F:2-oxoglutarate oxygenase/decarboxylase (ethylene-forming) activity"/>
    <property type="evidence" value="ECO:0007669"/>
    <property type="project" value="UniProtKB-EC"/>
</dbReference>
<keyword evidence="10" id="KW-0408">Iron</keyword>
<evidence type="ECO:0000256" key="9">
    <source>
        <dbReference type="ARBA" id="ARBA00049359"/>
    </source>
</evidence>
<dbReference type="Pfam" id="PF14226">
    <property type="entry name" value="DIOX_N"/>
    <property type="match status" value="1"/>
</dbReference>
<gene>
    <name evidence="12" type="ORF">ELAC_1804</name>
</gene>
<dbReference type="OrthoDB" id="21825at2"/>
<comment type="pathway">
    <text evidence="1">Alkene biosynthesis; ethylene biosynthesis via 2-oxoglutarate.</text>
</comment>
<dbReference type="InterPro" id="IPR027443">
    <property type="entry name" value="IPNS-like_sf"/>
</dbReference>
<comment type="catalytic activity">
    <reaction evidence="8">
        <text>2-oxoglutarate + O2 + 2 H(+) = ethene + 3 CO2 + H2O</text>
        <dbReference type="Rhea" id="RHEA:31523"/>
        <dbReference type="ChEBI" id="CHEBI:15377"/>
        <dbReference type="ChEBI" id="CHEBI:15378"/>
        <dbReference type="ChEBI" id="CHEBI:15379"/>
        <dbReference type="ChEBI" id="CHEBI:16526"/>
        <dbReference type="ChEBI" id="CHEBI:16810"/>
        <dbReference type="ChEBI" id="CHEBI:18153"/>
        <dbReference type="EC" id="1.13.12.19"/>
    </reaction>
</comment>
<evidence type="ECO:0000313" key="13">
    <source>
        <dbReference type="Proteomes" id="UP000220251"/>
    </source>
</evidence>
<protein>
    <recommendedName>
        <fullName evidence="4">2-oxoglutarate-dependent ethylene/succinate-forming enzyme</fullName>
        <ecNumber evidence="3">1.13.12.19</ecNumber>
        <ecNumber evidence="2">1.14.20.7</ecNumber>
    </recommendedName>
    <alternativeName>
        <fullName evidence="6">2-oxoglutarate dioxygenase (ethylene-forming)</fullName>
    </alternativeName>
    <alternativeName>
        <fullName evidence="7">2-oxoglutarate/L-arginine monooxygenase/decarboxylase (succinate-forming)</fullName>
    </alternativeName>
</protein>
<evidence type="ECO:0000313" key="12">
    <source>
        <dbReference type="EMBL" id="CRX39129.1"/>
    </source>
</evidence>
<dbReference type="Proteomes" id="UP000220251">
    <property type="component" value="Unassembled WGS sequence"/>
</dbReference>
<evidence type="ECO:0000256" key="10">
    <source>
        <dbReference type="RuleBase" id="RU003682"/>
    </source>
</evidence>
<evidence type="ECO:0000256" key="7">
    <source>
        <dbReference type="ARBA" id="ARBA00031282"/>
    </source>
</evidence>
<dbReference type="Gene3D" id="2.60.120.330">
    <property type="entry name" value="B-lactam Antibiotic, Isopenicillin N Synthase, Chain"/>
    <property type="match status" value="1"/>
</dbReference>